<dbReference type="PANTHER" id="PTHR48054:SF82">
    <property type="entry name" value="LRR RECEPTOR-LIKE SERINE_THREONINE-PROTEIN KINASE FLS2"/>
    <property type="match status" value="1"/>
</dbReference>
<gene>
    <name evidence="1" type="ORF">SEMRO_722_G192890.1</name>
</gene>
<protein>
    <submittedName>
        <fullName evidence="1">Uncharacterized protein</fullName>
    </submittedName>
</protein>
<keyword evidence="2" id="KW-1185">Reference proteome</keyword>
<comment type="caution">
    <text evidence="1">The sequence shown here is derived from an EMBL/GenBank/DDBJ whole genome shotgun (WGS) entry which is preliminary data.</text>
</comment>
<dbReference type="SUPFAM" id="SSF52058">
    <property type="entry name" value="L domain-like"/>
    <property type="match status" value="1"/>
</dbReference>
<dbReference type="Pfam" id="PF00560">
    <property type="entry name" value="LRR_1"/>
    <property type="match status" value="1"/>
</dbReference>
<accession>A0A9N8E830</accession>
<dbReference type="InterPro" id="IPR001611">
    <property type="entry name" value="Leu-rich_rpt"/>
</dbReference>
<evidence type="ECO:0000313" key="1">
    <source>
        <dbReference type="EMBL" id="CAB9515544.1"/>
    </source>
</evidence>
<proteinExistence type="predicted"/>
<dbReference type="AlphaFoldDB" id="A0A9N8E830"/>
<dbReference type="EMBL" id="CAICTM010000721">
    <property type="protein sequence ID" value="CAB9515544.1"/>
    <property type="molecule type" value="Genomic_DNA"/>
</dbReference>
<dbReference type="Proteomes" id="UP001153069">
    <property type="component" value="Unassembled WGS sequence"/>
</dbReference>
<dbReference type="InterPro" id="IPR032675">
    <property type="entry name" value="LRR_dom_sf"/>
</dbReference>
<dbReference type="InterPro" id="IPR052592">
    <property type="entry name" value="LRR-RLK"/>
</dbReference>
<reference evidence="1" key="1">
    <citation type="submission" date="2020-06" db="EMBL/GenBank/DDBJ databases">
        <authorList>
            <consortium name="Plant Systems Biology data submission"/>
        </authorList>
    </citation>
    <scope>NUCLEOTIDE SEQUENCE</scope>
    <source>
        <strain evidence="1">D6</strain>
    </source>
</reference>
<dbReference type="Gene3D" id="3.80.10.10">
    <property type="entry name" value="Ribonuclease Inhibitor"/>
    <property type="match status" value="1"/>
</dbReference>
<evidence type="ECO:0000313" key="2">
    <source>
        <dbReference type="Proteomes" id="UP001153069"/>
    </source>
</evidence>
<sequence>MEKLYLQDSMLTGQIPSQIGQLTLMRRFKLQNNNFSCSIPLELEELASNHALEHVDLGGNNLISGVIPEGLCPVTDDFDGKFDCSATLCGCDCACT</sequence>
<organism evidence="1 2">
    <name type="scientific">Seminavis robusta</name>
    <dbReference type="NCBI Taxonomy" id="568900"/>
    <lineage>
        <taxon>Eukaryota</taxon>
        <taxon>Sar</taxon>
        <taxon>Stramenopiles</taxon>
        <taxon>Ochrophyta</taxon>
        <taxon>Bacillariophyta</taxon>
        <taxon>Bacillariophyceae</taxon>
        <taxon>Bacillariophycidae</taxon>
        <taxon>Naviculales</taxon>
        <taxon>Naviculaceae</taxon>
        <taxon>Seminavis</taxon>
    </lineage>
</organism>
<name>A0A9N8E830_9STRA</name>
<dbReference type="OrthoDB" id="195103at2759"/>
<dbReference type="PANTHER" id="PTHR48054">
    <property type="entry name" value="RECEPTOR KINASE-LIKE PROTEIN XA21"/>
    <property type="match status" value="1"/>
</dbReference>